<reference evidence="1 2" key="1">
    <citation type="submission" date="2024-04" db="EMBL/GenBank/DDBJ databases">
        <title>WGS of bacteria from Torrens River.</title>
        <authorList>
            <person name="Wyrsch E.R."/>
            <person name="Drigo B."/>
        </authorList>
    </citation>
    <scope>NUCLEOTIDE SEQUENCE [LARGE SCALE GENOMIC DNA]</scope>
    <source>
        <strain evidence="1 2">TWI391</strain>
    </source>
</reference>
<evidence type="ECO:0000313" key="1">
    <source>
        <dbReference type="EMBL" id="MEN5377636.1"/>
    </source>
</evidence>
<keyword evidence="1" id="KW-0378">Hydrolase</keyword>
<organism evidence="1 2">
    <name type="scientific">Sphingobacterium kitahiroshimense</name>
    <dbReference type="NCBI Taxonomy" id="470446"/>
    <lineage>
        <taxon>Bacteria</taxon>
        <taxon>Pseudomonadati</taxon>
        <taxon>Bacteroidota</taxon>
        <taxon>Sphingobacteriia</taxon>
        <taxon>Sphingobacteriales</taxon>
        <taxon>Sphingobacteriaceae</taxon>
        <taxon>Sphingobacterium</taxon>
    </lineage>
</organism>
<dbReference type="PANTHER" id="PTHR48098">
    <property type="entry name" value="ENTEROCHELIN ESTERASE-RELATED"/>
    <property type="match status" value="1"/>
</dbReference>
<dbReference type="Proteomes" id="UP001409291">
    <property type="component" value="Unassembled WGS sequence"/>
</dbReference>
<accession>A0ABV0BSC0</accession>
<evidence type="ECO:0000313" key="2">
    <source>
        <dbReference type="Proteomes" id="UP001409291"/>
    </source>
</evidence>
<dbReference type="InterPro" id="IPR029058">
    <property type="entry name" value="AB_hydrolase_fold"/>
</dbReference>
<dbReference type="InterPro" id="IPR000801">
    <property type="entry name" value="Esterase-like"/>
</dbReference>
<dbReference type="RefSeq" id="WP_132842335.1">
    <property type="nucleotide sequence ID" value="NZ_JBDJLH010000002.1"/>
</dbReference>
<dbReference type="SUPFAM" id="SSF53474">
    <property type="entry name" value="alpha/beta-Hydrolases"/>
    <property type="match status" value="1"/>
</dbReference>
<comment type="caution">
    <text evidence="1">The sequence shown here is derived from an EMBL/GenBank/DDBJ whole genome shotgun (WGS) entry which is preliminary data.</text>
</comment>
<dbReference type="GO" id="GO:0016787">
    <property type="term" value="F:hydrolase activity"/>
    <property type="evidence" value="ECO:0007669"/>
    <property type="project" value="UniProtKB-KW"/>
</dbReference>
<dbReference type="EMBL" id="JBDJNQ010000004">
    <property type="protein sequence ID" value="MEN5377636.1"/>
    <property type="molecule type" value="Genomic_DNA"/>
</dbReference>
<dbReference type="InterPro" id="IPR050583">
    <property type="entry name" value="Mycobacterial_A85_antigen"/>
</dbReference>
<name>A0ABV0BSC0_9SPHI</name>
<gene>
    <name evidence="1" type="ORF">ABE541_10215</name>
</gene>
<dbReference type="Gene3D" id="3.40.50.1820">
    <property type="entry name" value="alpha/beta hydrolase"/>
    <property type="match status" value="1"/>
</dbReference>
<sequence>MKKIAMMCFIFTLILPVFGQHIVHEHVYSAKMNKKIPVVIITPHIIAGKSYKSVYILHGYSGNSERTHQQDIPDLVAKSELYQTIYILPDANFNSWYVDSPVDIGSQYQTFIGDELVNYVDAHYPVFAHRESRGILGWSMGGYGAINIGVTYSKSFSLVGSSCGALDFTRFGEAYHGYQVDQVLGQYEQLDRAFLTSSKFAKMQTADQFYILDCGIQDEQMIGMNRDFHNQLIKANVDHIYQESNGRHDTAYWSRSLSNQLALFNNYFYYEKL</sequence>
<protein>
    <submittedName>
        <fullName evidence="1">Alpha/beta hydrolase-fold protein</fullName>
    </submittedName>
</protein>
<proteinExistence type="predicted"/>
<keyword evidence="2" id="KW-1185">Reference proteome</keyword>
<dbReference type="PANTHER" id="PTHR48098:SF1">
    <property type="entry name" value="DIACYLGLYCEROL ACYLTRANSFERASE_MYCOLYLTRANSFERASE AG85A"/>
    <property type="match status" value="1"/>
</dbReference>
<dbReference type="Pfam" id="PF00756">
    <property type="entry name" value="Esterase"/>
    <property type="match status" value="1"/>
</dbReference>